<accession>A0A1J1HCU5</accession>
<proteinExistence type="predicted"/>
<dbReference type="GeneID" id="39738092"/>
<dbReference type="RefSeq" id="XP_028535807.1">
    <property type="nucleotide sequence ID" value="XM_028678686.1"/>
</dbReference>
<sequence>MGNIASEHKKKPMTLQDLTTKIGEYRTINEGDPEMIEDPEFPKEMMLEALNKNNTIEGNCVQGTYVYYPNRRKPKMWIGNYKILNPEDILCKNVAEKLGMTEIEWKNYIKRKNTIREESGKTEKFPHFDYYSPEQSRALKEIMKNSNIDYPYVENENSGYYNDNEYFVNSPHFYNNNEMKNDYDSDKYSHNNGVITNDYSFDENIYYDKKSTKDDKIFDNSYINELNDEITKIREEQEKMIIEECKDIYAYSKSNTDHIIIPQKNGSFLIEKKNLIEYNNKNMIEELMNEKKNKINSQVRVLKEKNKKREYKNLSSMSTKGSLGLDNSNIDKNILNKNVYLNRTLVK</sequence>
<dbReference type="AlphaFoldDB" id="A0A1J1HCU5"/>
<dbReference type="Proteomes" id="UP000220158">
    <property type="component" value="Chromosome 13"/>
</dbReference>
<name>A0A1J1HCU5_PLARL</name>
<gene>
    <name evidence="1" type="ORF">PRELSG_1315900</name>
</gene>
<organism evidence="1 2">
    <name type="scientific">Plasmodium relictum</name>
    <dbReference type="NCBI Taxonomy" id="85471"/>
    <lineage>
        <taxon>Eukaryota</taxon>
        <taxon>Sar</taxon>
        <taxon>Alveolata</taxon>
        <taxon>Apicomplexa</taxon>
        <taxon>Aconoidasida</taxon>
        <taxon>Haemosporida</taxon>
        <taxon>Plasmodiidae</taxon>
        <taxon>Plasmodium</taxon>
        <taxon>Plasmodium (Haemamoeba)</taxon>
    </lineage>
</organism>
<dbReference type="OrthoDB" id="372577at2759"/>
<keyword evidence="2" id="KW-1185">Reference proteome</keyword>
<evidence type="ECO:0000313" key="2">
    <source>
        <dbReference type="Proteomes" id="UP000220158"/>
    </source>
</evidence>
<reference evidence="1 2" key="1">
    <citation type="submission" date="2015-04" db="EMBL/GenBank/DDBJ databases">
        <authorList>
            <consortium name="Pathogen Informatics"/>
        </authorList>
    </citation>
    <scope>NUCLEOTIDE SEQUENCE [LARGE SCALE GENOMIC DNA]</scope>
    <source>
        <strain evidence="1 2">SGS1</strain>
    </source>
</reference>
<evidence type="ECO:0000313" key="1">
    <source>
        <dbReference type="EMBL" id="CRH03800.1"/>
    </source>
</evidence>
<dbReference type="VEuPathDB" id="PlasmoDB:PRELSG_1315900"/>
<protein>
    <submittedName>
        <fullName evidence="1">Uncharacterized protein</fullName>
    </submittedName>
</protein>
<dbReference type="KEGG" id="prel:PRELSG_1315900"/>
<dbReference type="EMBL" id="LN835308">
    <property type="protein sequence ID" value="CRH03800.1"/>
    <property type="molecule type" value="Genomic_DNA"/>
</dbReference>